<accession>A0A8J3FBU7</accession>
<evidence type="ECO:0000259" key="3">
    <source>
        <dbReference type="SMART" id="SM00530"/>
    </source>
</evidence>
<dbReference type="CDD" id="cd00093">
    <property type="entry name" value="HTH_XRE"/>
    <property type="match status" value="1"/>
</dbReference>
<comment type="caution">
    <text evidence="4">The sequence shown here is derived from an EMBL/GenBank/DDBJ whole genome shotgun (WGS) entry which is preliminary data.</text>
</comment>
<keyword evidence="5" id="KW-1185">Reference proteome</keyword>
<dbReference type="AlphaFoldDB" id="A0A8J3FBU7"/>
<dbReference type="Proteomes" id="UP000649739">
    <property type="component" value="Unassembled WGS sequence"/>
</dbReference>
<feature type="compositionally biased region" description="Pro residues" evidence="1">
    <location>
        <begin position="100"/>
        <end position="109"/>
    </location>
</feature>
<reference evidence="4" key="1">
    <citation type="journal article" date="2014" name="Int. J. Syst. Evol. Microbiol.">
        <title>Complete genome sequence of Corynebacterium casei LMG S-19264T (=DSM 44701T), isolated from a smear-ripened cheese.</title>
        <authorList>
            <consortium name="US DOE Joint Genome Institute (JGI-PGF)"/>
            <person name="Walter F."/>
            <person name="Albersmeier A."/>
            <person name="Kalinowski J."/>
            <person name="Ruckert C."/>
        </authorList>
    </citation>
    <scope>NUCLEOTIDE SEQUENCE</scope>
    <source>
        <strain evidence="4">JCM 3090</strain>
    </source>
</reference>
<dbReference type="InterPro" id="IPR010982">
    <property type="entry name" value="Lambda_DNA-bd_dom_sf"/>
</dbReference>
<dbReference type="Pfam" id="PF13560">
    <property type="entry name" value="HTH_31"/>
    <property type="match status" value="1"/>
</dbReference>
<evidence type="ECO:0000313" key="4">
    <source>
        <dbReference type="EMBL" id="GGJ87315.1"/>
    </source>
</evidence>
<feature type="domain" description="HTH cro/C1-type" evidence="3">
    <location>
        <begin position="21"/>
        <end position="77"/>
    </location>
</feature>
<keyword evidence="2" id="KW-0812">Transmembrane</keyword>
<feature type="compositionally biased region" description="Low complexity" evidence="1">
    <location>
        <begin position="127"/>
        <end position="136"/>
    </location>
</feature>
<dbReference type="EMBL" id="BMQB01000003">
    <property type="protein sequence ID" value="GGJ87315.1"/>
    <property type="molecule type" value="Genomic_DNA"/>
</dbReference>
<proteinExistence type="predicted"/>
<name>A0A8J3FBU7_9ACTN</name>
<evidence type="ECO:0000256" key="1">
    <source>
        <dbReference type="SAM" id="MobiDB-lite"/>
    </source>
</evidence>
<reference evidence="4" key="2">
    <citation type="submission" date="2020-09" db="EMBL/GenBank/DDBJ databases">
        <authorList>
            <person name="Sun Q."/>
            <person name="Ohkuma M."/>
        </authorList>
    </citation>
    <scope>NUCLEOTIDE SEQUENCE</scope>
    <source>
        <strain evidence="4">JCM 3090</strain>
    </source>
</reference>
<feature type="compositionally biased region" description="Low complexity" evidence="1">
    <location>
        <begin position="88"/>
        <end position="99"/>
    </location>
</feature>
<keyword evidence="2" id="KW-1133">Transmembrane helix</keyword>
<dbReference type="GO" id="GO:0003677">
    <property type="term" value="F:DNA binding"/>
    <property type="evidence" value="ECO:0007669"/>
    <property type="project" value="InterPro"/>
</dbReference>
<protein>
    <recommendedName>
        <fullName evidence="3">HTH cro/C1-type domain-containing protein</fullName>
    </recommendedName>
</protein>
<evidence type="ECO:0000313" key="5">
    <source>
        <dbReference type="Proteomes" id="UP000649739"/>
    </source>
</evidence>
<sequence length="407" mass="39813">MARRERPVDPTAGPLAALAHDLRRLRAAAGNPTYRALATRAGYSATTLSEAAGGSRLPTLEVLLAYVGACGGDPAAWRARWHAVAAAGSPPTPAAGGPAAAPPAAPPAGEPAAPAGAGPAGDPPADPAAAGAARPAGDPPAGPAAGGERGGRWIGRRARRRALFGVGGGLAAAVLAGGLLYEPDKPAADAAPLCPGAGTGAAFTGSTKRGGAHVRAGATRDATVLRTLPPECTVGFVGYCLGQKVRDLTGGYPDLRWFVLPGGGVVASAVVHGNPPAGAPPIACANARPHPRTLTLTATAGRDGRWTLRASGPDAELLGFAVSAPTAPYWRQAGWSDAGAAGAAATARTAATGQPATAVAAACYGGDGPSPVLTALALTTPRPRPTTLDPAAAAAAARAACRYPDNG</sequence>
<keyword evidence="2" id="KW-0472">Membrane</keyword>
<organism evidence="4 5">
    <name type="scientific">Pilimelia anulata</name>
    <dbReference type="NCBI Taxonomy" id="53371"/>
    <lineage>
        <taxon>Bacteria</taxon>
        <taxon>Bacillati</taxon>
        <taxon>Actinomycetota</taxon>
        <taxon>Actinomycetes</taxon>
        <taxon>Micromonosporales</taxon>
        <taxon>Micromonosporaceae</taxon>
        <taxon>Pilimelia</taxon>
    </lineage>
</organism>
<gene>
    <name evidence="4" type="ORF">GCM10010123_16120</name>
</gene>
<feature type="transmembrane region" description="Helical" evidence="2">
    <location>
        <begin position="162"/>
        <end position="181"/>
    </location>
</feature>
<dbReference type="SUPFAM" id="SSF47413">
    <property type="entry name" value="lambda repressor-like DNA-binding domains"/>
    <property type="match status" value="1"/>
</dbReference>
<dbReference type="SMART" id="SM00530">
    <property type="entry name" value="HTH_XRE"/>
    <property type="match status" value="1"/>
</dbReference>
<feature type="region of interest" description="Disordered" evidence="1">
    <location>
        <begin position="88"/>
        <end position="153"/>
    </location>
</feature>
<dbReference type="InterPro" id="IPR001387">
    <property type="entry name" value="Cro/C1-type_HTH"/>
</dbReference>
<evidence type="ECO:0000256" key="2">
    <source>
        <dbReference type="SAM" id="Phobius"/>
    </source>
</evidence>
<dbReference type="Gene3D" id="1.10.260.40">
    <property type="entry name" value="lambda repressor-like DNA-binding domains"/>
    <property type="match status" value="1"/>
</dbReference>